<proteinExistence type="predicted"/>
<dbReference type="PANTHER" id="PTHR24100">
    <property type="entry name" value="BUTYROPHILIN"/>
    <property type="match status" value="1"/>
</dbReference>
<organism evidence="10 11">
    <name type="scientific">Coilia grayii</name>
    <name type="common">Gray's grenadier anchovy</name>
    <dbReference type="NCBI Taxonomy" id="363190"/>
    <lineage>
        <taxon>Eukaryota</taxon>
        <taxon>Metazoa</taxon>
        <taxon>Chordata</taxon>
        <taxon>Craniata</taxon>
        <taxon>Vertebrata</taxon>
        <taxon>Euteleostomi</taxon>
        <taxon>Actinopterygii</taxon>
        <taxon>Neopterygii</taxon>
        <taxon>Teleostei</taxon>
        <taxon>Clupei</taxon>
        <taxon>Clupeiformes</taxon>
        <taxon>Clupeoidei</taxon>
        <taxon>Engraulidae</taxon>
        <taxon>Coilinae</taxon>
        <taxon>Coilia</taxon>
    </lineage>
</organism>
<dbReference type="SMART" id="SM00406">
    <property type="entry name" value="IGv"/>
    <property type="match status" value="1"/>
</dbReference>
<protein>
    <recommendedName>
        <fullName evidence="9">Ig-like domain-containing protein</fullName>
    </recommendedName>
</protein>
<sequence>MATGLPDKRVKLVPADDPVLCSPGDDVTIPCRLSPATSAVAMEIRWFRNTDCVYLYKNSHDAEGRGYEDRVGVTPQQLQRGDLSLRLRGVREEDGGWFLCQVIQEEHLQEARVGFLYPRGRGAVRPGLSDKLMMELSVMEEQMKNKDEELAEVQDKMKSTIKELDTKDRLLQQRDTELESMTKRDHAREALLDNLTSEVETSKRLLESLGKELQDRNSQLQELRTQLLQKERELEDRDGELFDDHNPNFVSTRKRNSMDVRPPHMGGESPGPAPPVSPAVCELRLVLLGGVQLGRGQQETPSWAQRSLGGRPAHTHSHTHPQRASTVRADRGRWLGDG</sequence>
<keyword evidence="11" id="KW-1185">Reference proteome</keyword>
<dbReference type="AlphaFoldDB" id="A0ABD1J4B1"/>
<dbReference type="PANTHER" id="PTHR24100:SF130">
    <property type="entry name" value="BUTYROPHILIN-LIKE PROTEIN 9"/>
    <property type="match status" value="1"/>
</dbReference>
<dbReference type="Gene3D" id="2.60.40.10">
    <property type="entry name" value="Immunoglobulins"/>
    <property type="match status" value="1"/>
</dbReference>
<keyword evidence="7" id="KW-0175">Coiled coil</keyword>
<accession>A0ABD1J4B1</accession>
<keyword evidence="3" id="KW-0472">Membrane</keyword>
<evidence type="ECO:0000256" key="6">
    <source>
        <dbReference type="ARBA" id="ARBA00023319"/>
    </source>
</evidence>
<dbReference type="InterPro" id="IPR050504">
    <property type="entry name" value="IgSF_BTN/MOG"/>
</dbReference>
<dbReference type="Proteomes" id="UP001591681">
    <property type="component" value="Unassembled WGS sequence"/>
</dbReference>
<evidence type="ECO:0000256" key="7">
    <source>
        <dbReference type="SAM" id="Coils"/>
    </source>
</evidence>
<dbReference type="EMBL" id="JBHFQA010000020">
    <property type="protein sequence ID" value="KAL2080793.1"/>
    <property type="molecule type" value="Genomic_DNA"/>
</dbReference>
<comment type="caution">
    <text evidence="10">The sequence shown here is derived from an EMBL/GenBank/DDBJ whole genome shotgun (WGS) entry which is preliminary data.</text>
</comment>
<feature type="region of interest" description="Disordered" evidence="8">
    <location>
        <begin position="236"/>
        <end position="274"/>
    </location>
</feature>
<keyword evidence="5" id="KW-0325">Glycoprotein</keyword>
<comment type="subcellular location">
    <subcellularLocation>
        <location evidence="1">Membrane</location>
    </subcellularLocation>
</comment>
<feature type="domain" description="Ig-like" evidence="9">
    <location>
        <begin position="6"/>
        <end position="114"/>
    </location>
</feature>
<reference evidence="10 11" key="1">
    <citation type="submission" date="2024-09" db="EMBL/GenBank/DDBJ databases">
        <title>A chromosome-level genome assembly of Gray's grenadier anchovy, Coilia grayii.</title>
        <authorList>
            <person name="Fu Z."/>
        </authorList>
    </citation>
    <scope>NUCLEOTIDE SEQUENCE [LARGE SCALE GENOMIC DNA]</scope>
    <source>
        <strain evidence="10">G4</strain>
        <tissue evidence="10">Muscle</tissue>
    </source>
</reference>
<dbReference type="SMART" id="SM00409">
    <property type="entry name" value="IG"/>
    <property type="match status" value="1"/>
</dbReference>
<keyword evidence="4" id="KW-1015">Disulfide bond</keyword>
<feature type="compositionally biased region" description="Basic and acidic residues" evidence="8">
    <location>
        <begin position="328"/>
        <end position="338"/>
    </location>
</feature>
<feature type="coiled-coil region" evidence="7">
    <location>
        <begin position="129"/>
        <end position="163"/>
    </location>
</feature>
<evidence type="ECO:0000256" key="2">
    <source>
        <dbReference type="ARBA" id="ARBA00022729"/>
    </source>
</evidence>
<evidence type="ECO:0000313" key="10">
    <source>
        <dbReference type="EMBL" id="KAL2080793.1"/>
    </source>
</evidence>
<dbReference type="Pfam" id="PF07686">
    <property type="entry name" value="V-set"/>
    <property type="match status" value="1"/>
</dbReference>
<keyword evidence="2" id="KW-0732">Signal</keyword>
<dbReference type="InterPro" id="IPR013783">
    <property type="entry name" value="Ig-like_fold"/>
</dbReference>
<evidence type="ECO:0000256" key="1">
    <source>
        <dbReference type="ARBA" id="ARBA00004370"/>
    </source>
</evidence>
<evidence type="ECO:0000256" key="4">
    <source>
        <dbReference type="ARBA" id="ARBA00023157"/>
    </source>
</evidence>
<evidence type="ECO:0000256" key="3">
    <source>
        <dbReference type="ARBA" id="ARBA00023136"/>
    </source>
</evidence>
<dbReference type="GO" id="GO:0016020">
    <property type="term" value="C:membrane"/>
    <property type="evidence" value="ECO:0007669"/>
    <property type="project" value="UniProtKB-SubCell"/>
</dbReference>
<dbReference type="GO" id="GO:1903037">
    <property type="term" value="P:regulation of leukocyte cell-cell adhesion"/>
    <property type="evidence" value="ECO:0007669"/>
    <property type="project" value="UniProtKB-ARBA"/>
</dbReference>
<dbReference type="InterPro" id="IPR036179">
    <property type="entry name" value="Ig-like_dom_sf"/>
</dbReference>
<dbReference type="SUPFAM" id="SSF48726">
    <property type="entry name" value="Immunoglobulin"/>
    <property type="match status" value="1"/>
</dbReference>
<evidence type="ECO:0000313" key="11">
    <source>
        <dbReference type="Proteomes" id="UP001591681"/>
    </source>
</evidence>
<dbReference type="InterPro" id="IPR013106">
    <property type="entry name" value="Ig_V-set"/>
</dbReference>
<keyword evidence="6" id="KW-0393">Immunoglobulin domain</keyword>
<name>A0ABD1J4B1_9TELE</name>
<dbReference type="FunFam" id="2.60.40.10:FF:000142">
    <property type="entry name" value="V-set domain-containing T-cell activation inhibitor 1"/>
    <property type="match status" value="1"/>
</dbReference>
<evidence type="ECO:0000259" key="9">
    <source>
        <dbReference type="PROSITE" id="PS50835"/>
    </source>
</evidence>
<dbReference type="InterPro" id="IPR007110">
    <property type="entry name" value="Ig-like_dom"/>
</dbReference>
<feature type="region of interest" description="Disordered" evidence="8">
    <location>
        <begin position="295"/>
        <end position="338"/>
    </location>
</feature>
<dbReference type="PROSITE" id="PS50835">
    <property type="entry name" value="IG_LIKE"/>
    <property type="match status" value="1"/>
</dbReference>
<evidence type="ECO:0000256" key="5">
    <source>
        <dbReference type="ARBA" id="ARBA00023180"/>
    </source>
</evidence>
<dbReference type="InterPro" id="IPR003599">
    <property type="entry name" value="Ig_sub"/>
</dbReference>
<gene>
    <name evidence="10" type="ORF">ACEWY4_022646</name>
</gene>
<feature type="compositionally biased region" description="Basic and acidic residues" evidence="8">
    <location>
        <begin position="236"/>
        <end position="246"/>
    </location>
</feature>
<dbReference type="GO" id="GO:0050863">
    <property type="term" value="P:regulation of T cell activation"/>
    <property type="evidence" value="ECO:0007669"/>
    <property type="project" value="UniProtKB-ARBA"/>
</dbReference>
<evidence type="ECO:0000256" key="8">
    <source>
        <dbReference type="SAM" id="MobiDB-lite"/>
    </source>
</evidence>